<evidence type="ECO:0000313" key="2">
    <source>
        <dbReference type="Proteomes" id="UP000009080"/>
    </source>
</evidence>
<dbReference type="OrthoDB" id="176203at2"/>
<dbReference type="AlphaFoldDB" id="C5BSB7"/>
<name>C5BSB7_TERTT</name>
<organism evidence="1 2">
    <name type="scientific">Teredinibacter turnerae (strain ATCC 39867 / T7901)</name>
    <dbReference type="NCBI Taxonomy" id="377629"/>
    <lineage>
        <taxon>Bacteria</taxon>
        <taxon>Pseudomonadati</taxon>
        <taxon>Pseudomonadota</taxon>
        <taxon>Gammaproteobacteria</taxon>
        <taxon>Cellvibrionales</taxon>
        <taxon>Cellvibrionaceae</taxon>
        <taxon>Teredinibacter</taxon>
    </lineage>
</organism>
<keyword evidence="2" id="KW-1185">Reference proteome</keyword>
<protein>
    <submittedName>
        <fullName evidence="1">Uncharacterized protein</fullName>
    </submittedName>
</protein>
<dbReference type="SUPFAM" id="SSF101898">
    <property type="entry name" value="NHL repeat"/>
    <property type="match status" value="1"/>
</dbReference>
<accession>C5BSB7</accession>
<dbReference type="EMBL" id="CP001614">
    <property type="protein sequence ID" value="ACR11862.1"/>
    <property type="molecule type" value="Genomic_DNA"/>
</dbReference>
<dbReference type="InterPro" id="IPR015943">
    <property type="entry name" value="WD40/YVTN_repeat-like_dom_sf"/>
</dbReference>
<proteinExistence type="predicted"/>
<gene>
    <name evidence="1" type="ordered locus">TERTU_3735</name>
</gene>
<evidence type="ECO:0000313" key="1">
    <source>
        <dbReference type="EMBL" id="ACR11862.1"/>
    </source>
</evidence>
<dbReference type="KEGG" id="ttu:TERTU_3735"/>
<dbReference type="HOGENOM" id="CLU_346713_0_0_6"/>
<reference evidence="1 2" key="1">
    <citation type="journal article" date="2009" name="PLoS ONE">
        <title>The complete genome of Teredinibacter turnerae T7901: an intracellular endosymbiont of marine wood-boring bivalves (shipworms).</title>
        <authorList>
            <person name="Yang J.C."/>
            <person name="Madupu R."/>
            <person name="Durkin A.S."/>
            <person name="Ekborg N.A."/>
            <person name="Pedamallu C.S."/>
            <person name="Hostetler J.B."/>
            <person name="Radune D."/>
            <person name="Toms B.S."/>
            <person name="Henrissat B."/>
            <person name="Coutinho P.M."/>
            <person name="Schwarz S."/>
            <person name="Field L."/>
            <person name="Trindade-Silva A.E."/>
            <person name="Soares C.A.G."/>
            <person name="Elshahawi S."/>
            <person name="Hanora A."/>
            <person name="Schmidt E.W."/>
            <person name="Haygood M.G."/>
            <person name="Posfai J."/>
            <person name="Benner J."/>
            <person name="Madinger C."/>
            <person name="Nove J."/>
            <person name="Anton B."/>
            <person name="Chaudhary K."/>
            <person name="Foster J."/>
            <person name="Holman A."/>
            <person name="Kumar S."/>
            <person name="Lessard P.A."/>
            <person name="Luyten Y.A."/>
            <person name="Slatko B."/>
            <person name="Wood N."/>
            <person name="Wu B."/>
            <person name="Teplitski M."/>
            <person name="Mougous J.D."/>
            <person name="Ward N."/>
            <person name="Eisen J.A."/>
            <person name="Badger J.H."/>
            <person name="Distel D.L."/>
        </authorList>
    </citation>
    <scope>NUCLEOTIDE SEQUENCE [LARGE SCALE GENOMIC DNA]</scope>
    <source>
        <strain evidence="2">ATCC 39867 / T7901</strain>
    </source>
</reference>
<dbReference type="Gene3D" id="2.130.10.10">
    <property type="entry name" value="YVTN repeat-like/Quinoprotein amine dehydrogenase"/>
    <property type="match status" value="2"/>
</dbReference>
<dbReference type="STRING" id="377629.TERTU_3735"/>
<dbReference type="RefSeq" id="WP_015817973.1">
    <property type="nucleotide sequence ID" value="NC_012997.1"/>
</dbReference>
<sequence>MAHTDRLISHLPSLYRPQAGDAGILNDLLGQWGAELDNISDQMTQVMQAHWHGTADRAIYNPYFNRTRQQQKLPPLSANSPLLEERRLLNEFPYICDLARLGALLELPVWREPPQLRENVESYRARLQKMFLIYRNGLGTLAALRAMVEASLPLAMGVPVVHRHRPFAIEEYAPLGLTEEAAIARGAPLDAVGPLMRWELHNQGLQASAPTAYIEGVTPVAGEYAATERPALELMGAPGQPSVSLAYHQSLAPGDVLRLAPVAMGFLATGNDLLQAQGSAASTLANTRADSGWQALAEFTGTSITHLAQTRDHTLWAVVDNAGNSELWRYKGANWLRVQSGFAFANITLLRALDFELFIGDANGLHIIHCLPEVEDDYTLQTSPWFNSAVYDMLLDDGLLWFATEQGVFTATPNAATASATPLQSPTYCIAIHAQRSLYFGGALGVVHLHKGYNRWTHLIAESASDLDPAWQTFNSAAPATSYVPPVSAIASTADGALWLGTAQGLARFFAARSSTSGLVYSPRLQAFPDLMPGRVTTVASDPSGLVWFGGENGLLRFDGRDFLEYLEAEDIWQSLGAADAIYPDDVDPAPRDRWRFNTTLLEPAWEQFDSTNRSWNQTDTPVRSNGGREVNALLWCHSLRADLGSWNGANFVPSADSAVPLTEFSVRVKRSATEIVNGGIPALPMLPAGRSSWRYLSQEVPPLQVPVETPWWSTEGRLVPNGGATITPYPGRFRLGGPDPVANLPAGLFDDVVYAYLPAAKVRFSWPEQQPFSLLVRLTAVEKDEVIHPAVLDRVWQGMQKVKPAGARLMLAVENDIVRGLDV</sequence>
<dbReference type="eggNOG" id="COG3292">
    <property type="taxonomic scope" value="Bacteria"/>
</dbReference>
<dbReference type="Proteomes" id="UP000009080">
    <property type="component" value="Chromosome"/>
</dbReference>